<feature type="transmembrane region" description="Helical" evidence="4">
    <location>
        <begin position="52"/>
        <end position="70"/>
    </location>
</feature>
<keyword evidence="6" id="KW-1185">Reference proteome</keyword>
<protein>
    <submittedName>
        <fullName evidence="5">MFS transporter</fullName>
    </submittedName>
</protein>
<evidence type="ECO:0000313" key="6">
    <source>
        <dbReference type="Proteomes" id="UP000036902"/>
    </source>
</evidence>
<evidence type="ECO:0000256" key="4">
    <source>
        <dbReference type="SAM" id="Phobius"/>
    </source>
</evidence>
<dbReference type="GO" id="GO:0022857">
    <property type="term" value="F:transmembrane transporter activity"/>
    <property type="evidence" value="ECO:0007669"/>
    <property type="project" value="InterPro"/>
</dbReference>
<feature type="transmembrane region" description="Helical" evidence="4">
    <location>
        <begin position="106"/>
        <end position="128"/>
    </location>
</feature>
<accession>A0A127K902</accession>
<feature type="transmembrane region" description="Helical" evidence="4">
    <location>
        <begin position="281"/>
        <end position="299"/>
    </location>
</feature>
<dbReference type="Proteomes" id="UP000036902">
    <property type="component" value="Chromosome"/>
</dbReference>
<evidence type="ECO:0000313" key="5">
    <source>
        <dbReference type="EMBL" id="AMO38446.1"/>
    </source>
</evidence>
<dbReference type="Pfam" id="PF07690">
    <property type="entry name" value="MFS_1"/>
    <property type="match status" value="1"/>
</dbReference>
<keyword evidence="3 4" id="KW-0472">Membrane</keyword>
<dbReference type="PANTHER" id="PTHR23523:SF2">
    <property type="entry name" value="2-NITROIMIDAZOLE TRANSPORTER"/>
    <property type="match status" value="1"/>
</dbReference>
<keyword evidence="2 4" id="KW-1133">Transmembrane helix</keyword>
<dbReference type="PANTHER" id="PTHR23523">
    <property type="match status" value="1"/>
</dbReference>
<sequence length="401" mass="41672">MTDTRHPTPRNARLLLILAGILLIAANLRAPITGLPPLLPILQPALDLDTTLAGLLTTLPLLAFAFFSPLAPRLARRTGLEAVLFAALVLIAGGIALRSLGPQWSLFAGTAAIGIGIALGNVLLPSLIKRDFPTRIPSMTSAYALTMGVAAALASATMTPLATRFGLGWDGALATMIVLPLAALAVWWTRLSGRHHPAAMTTAGTRAAPVWTSALAWQVTLFMGLNSFVYYVIVGWLPTILLAHGHSATGAGSLHGLMQLASAVPGLLLGPLIQRSRNQKAIAVAVSLLIVLALGGLLAHPSLATLWVVCFGFGAGAGVTLSLMFMGLRTRSPEQAAALSGMAQCIGYLLAASGPPLIGWMHDAAGSWDVPLAGCLALALVMAVFGFLSGRDRQIHDTKPV</sequence>
<evidence type="ECO:0000256" key="1">
    <source>
        <dbReference type="ARBA" id="ARBA00022692"/>
    </source>
</evidence>
<feature type="transmembrane region" description="Helical" evidence="4">
    <location>
        <begin position="171"/>
        <end position="189"/>
    </location>
</feature>
<dbReference type="Gene3D" id="1.20.1250.20">
    <property type="entry name" value="MFS general substrate transporter like domains"/>
    <property type="match status" value="2"/>
</dbReference>
<dbReference type="RefSeq" id="WP_048707827.1">
    <property type="nucleotide sequence ID" value="NZ_CP014646.1"/>
</dbReference>
<dbReference type="AlphaFoldDB" id="A0A127K902"/>
<feature type="transmembrane region" description="Helical" evidence="4">
    <location>
        <begin position="337"/>
        <end position="358"/>
    </location>
</feature>
<dbReference type="InterPro" id="IPR011701">
    <property type="entry name" value="MFS"/>
</dbReference>
<dbReference type="EMBL" id="CP014646">
    <property type="protein sequence ID" value="AMO38446.1"/>
    <property type="molecule type" value="Genomic_DNA"/>
</dbReference>
<reference evidence="6" key="1">
    <citation type="submission" date="2016-03" db="EMBL/GenBank/DDBJ databases">
        <authorList>
            <person name="Ma C."/>
            <person name="Zhou S."/>
            <person name="Yang G."/>
        </authorList>
    </citation>
    <scope>NUCLEOTIDE SEQUENCE [LARGE SCALE GENOMIC DNA]</scope>
    <source>
        <strain evidence="6">SgZ-1</strain>
    </source>
</reference>
<evidence type="ECO:0000256" key="2">
    <source>
        <dbReference type="ARBA" id="ARBA00022989"/>
    </source>
</evidence>
<dbReference type="STRING" id="1134435.AC731_016775"/>
<dbReference type="KEGG" id="thu:AC731_016775"/>
<gene>
    <name evidence="5" type="ORF">AC731_016775</name>
</gene>
<dbReference type="SUPFAM" id="SSF103473">
    <property type="entry name" value="MFS general substrate transporter"/>
    <property type="match status" value="1"/>
</dbReference>
<feature type="transmembrane region" description="Helical" evidence="4">
    <location>
        <begin position="210"/>
        <end position="233"/>
    </location>
</feature>
<name>A0A127K902_9RHOO</name>
<proteinExistence type="predicted"/>
<feature type="transmembrane region" description="Helical" evidence="4">
    <location>
        <begin position="12"/>
        <end position="32"/>
    </location>
</feature>
<feature type="transmembrane region" description="Helical" evidence="4">
    <location>
        <begin position="370"/>
        <end position="389"/>
    </location>
</feature>
<feature type="transmembrane region" description="Helical" evidence="4">
    <location>
        <begin position="253"/>
        <end position="274"/>
    </location>
</feature>
<feature type="transmembrane region" description="Helical" evidence="4">
    <location>
        <begin position="140"/>
        <end position="159"/>
    </location>
</feature>
<organism evidence="5 6">
    <name type="scientific">Thauera humireducens</name>
    <dbReference type="NCBI Taxonomy" id="1134435"/>
    <lineage>
        <taxon>Bacteria</taxon>
        <taxon>Pseudomonadati</taxon>
        <taxon>Pseudomonadota</taxon>
        <taxon>Betaproteobacteria</taxon>
        <taxon>Rhodocyclales</taxon>
        <taxon>Zoogloeaceae</taxon>
        <taxon>Thauera</taxon>
    </lineage>
</organism>
<dbReference type="InterPro" id="IPR036259">
    <property type="entry name" value="MFS_trans_sf"/>
</dbReference>
<feature type="transmembrane region" description="Helical" evidence="4">
    <location>
        <begin position="305"/>
        <end position="325"/>
    </location>
</feature>
<keyword evidence="1 4" id="KW-0812">Transmembrane</keyword>
<dbReference type="InterPro" id="IPR052524">
    <property type="entry name" value="MFS_Cyanate_Porter"/>
</dbReference>
<evidence type="ECO:0000256" key="3">
    <source>
        <dbReference type="ARBA" id="ARBA00023136"/>
    </source>
</evidence>
<feature type="transmembrane region" description="Helical" evidence="4">
    <location>
        <begin position="82"/>
        <end position="100"/>
    </location>
</feature>